<accession>A0A0R0BL18</accession>
<comment type="caution">
    <text evidence="5">The sequence shown here is derived from an EMBL/GenBank/DDBJ whole genome shotgun (WGS) entry which is preliminary data.</text>
</comment>
<evidence type="ECO:0000313" key="6">
    <source>
        <dbReference type="Proteomes" id="UP000051254"/>
    </source>
</evidence>
<keyword evidence="3" id="KW-0067">ATP-binding</keyword>
<dbReference type="SUPFAM" id="SSF89028">
    <property type="entry name" value="Cobalamin adenosyltransferase-like"/>
    <property type="match status" value="1"/>
</dbReference>
<feature type="domain" description="Cobalamin adenosyltransferase-like" evidence="4">
    <location>
        <begin position="28"/>
        <end position="157"/>
    </location>
</feature>
<dbReference type="Pfam" id="PF01923">
    <property type="entry name" value="Cob_adeno_trans"/>
    <property type="match status" value="1"/>
</dbReference>
<organism evidence="5 6">
    <name type="scientific">Stenotrophomonas koreensis</name>
    <dbReference type="NCBI Taxonomy" id="266128"/>
    <lineage>
        <taxon>Bacteria</taxon>
        <taxon>Pseudomonadati</taxon>
        <taxon>Pseudomonadota</taxon>
        <taxon>Gammaproteobacteria</taxon>
        <taxon>Lysobacterales</taxon>
        <taxon>Lysobacteraceae</taxon>
        <taxon>Stenotrophomonas</taxon>
    </lineage>
</organism>
<dbReference type="InterPro" id="IPR016030">
    <property type="entry name" value="CblAdoTrfase-like"/>
</dbReference>
<evidence type="ECO:0000256" key="2">
    <source>
        <dbReference type="ARBA" id="ARBA00022741"/>
    </source>
</evidence>
<name>A0A0R0BL18_9GAMM</name>
<dbReference type="InterPro" id="IPR036451">
    <property type="entry name" value="CblAdoTrfase-like_sf"/>
</dbReference>
<dbReference type="PATRIC" id="fig|266128.3.peg.551"/>
<dbReference type="Gene3D" id="1.20.1200.10">
    <property type="entry name" value="Cobalamin adenosyltransferase-like"/>
    <property type="match status" value="1"/>
</dbReference>
<dbReference type="EMBL" id="LDJH01000013">
    <property type="protein sequence ID" value="KRG57840.1"/>
    <property type="molecule type" value="Genomic_DNA"/>
</dbReference>
<reference evidence="5 6" key="1">
    <citation type="submission" date="2015-05" db="EMBL/GenBank/DDBJ databases">
        <title>Genome sequencing and analysis of members of genus Stenotrophomonas.</title>
        <authorList>
            <person name="Patil P.P."/>
            <person name="Midha S."/>
            <person name="Patil P.B."/>
        </authorList>
    </citation>
    <scope>NUCLEOTIDE SEQUENCE [LARGE SCALE GENOMIC DNA]</scope>
    <source>
        <strain evidence="5 6">DSM 17805</strain>
    </source>
</reference>
<sequence>MKHSRDPDENCYPFIYEAGALCDFEVFTDELCGHLGAALSLLEDPACQDIVDDLAAIQPLAFHANGSVRGRLAIGEADIDWLKARLHYWRQQPGGHYAGFVLPRGAQPVPTLHLGRSACKKAIRALVQVEQQGITVPLQVPRLLNVLCNLLFVLTLVINHRRGLAEVPFVSLSYGRAVATRPRD</sequence>
<dbReference type="GO" id="GO:0016740">
    <property type="term" value="F:transferase activity"/>
    <property type="evidence" value="ECO:0007669"/>
    <property type="project" value="UniProtKB-KW"/>
</dbReference>
<keyword evidence="1" id="KW-0808">Transferase</keyword>
<evidence type="ECO:0000256" key="3">
    <source>
        <dbReference type="ARBA" id="ARBA00022840"/>
    </source>
</evidence>
<dbReference type="AlphaFoldDB" id="A0A0R0BL18"/>
<dbReference type="GO" id="GO:0005524">
    <property type="term" value="F:ATP binding"/>
    <property type="evidence" value="ECO:0007669"/>
    <property type="project" value="UniProtKB-KW"/>
</dbReference>
<proteinExistence type="predicted"/>
<dbReference type="RefSeq" id="WP_057665814.1">
    <property type="nucleotide sequence ID" value="NZ_LDJH01000013.1"/>
</dbReference>
<keyword evidence="6" id="KW-1185">Reference proteome</keyword>
<dbReference type="OrthoDB" id="6118511at2"/>
<keyword evidence="2" id="KW-0547">Nucleotide-binding</keyword>
<evidence type="ECO:0000313" key="5">
    <source>
        <dbReference type="EMBL" id="KRG57840.1"/>
    </source>
</evidence>
<dbReference type="STRING" id="266128.ABB25_08415"/>
<protein>
    <recommendedName>
        <fullName evidence="4">Cobalamin adenosyltransferase-like domain-containing protein</fullName>
    </recommendedName>
</protein>
<dbReference type="Proteomes" id="UP000051254">
    <property type="component" value="Unassembled WGS sequence"/>
</dbReference>
<evidence type="ECO:0000256" key="1">
    <source>
        <dbReference type="ARBA" id="ARBA00022679"/>
    </source>
</evidence>
<evidence type="ECO:0000259" key="4">
    <source>
        <dbReference type="Pfam" id="PF01923"/>
    </source>
</evidence>
<gene>
    <name evidence="5" type="ORF">ABB25_08415</name>
</gene>